<gene>
    <name evidence="3 4" type="primary">fdhD</name>
    <name evidence="6" type="ORF">AFERRI_20202</name>
    <name evidence="4" type="ORF">AFERRI_600090</name>
    <name evidence="5" type="ORF">BBC27_01585</name>
</gene>
<evidence type="ECO:0000313" key="8">
    <source>
        <dbReference type="Proteomes" id="UP000193925"/>
    </source>
</evidence>
<reference evidence="4" key="1">
    <citation type="submission" date="2014-03" db="EMBL/GenBank/DDBJ databases">
        <authorList>
            <person name="Genoscope - CEA"/>
        </authorList>
    </citation>
    <scope>NUCLEOTIDE SEQUENCE [LARGE SCALE GENOMIC DNA]</scope>
    <source>
        <strain evidence="4">CF27</strain>
    </source>
</reference>
<dbReference type="InterPro" id="IPR016193">
    <property type="entry name" value="Cytidine_deaminase-like"/>
</dbReference>
<reference evidence="4" key="2">
    <citation type="submission" date="2014-07" db="EMBL/GenBank/DDBJ databases">
        <title>Initial genome analysis of the psychrotolerant acidophile Acidithiobacillus ferrivorans CF27: insights into iron and sulfur oxidation pathways and into biofilm formation.</title>
        <authorList>
            <person name="Talla E."/>
            <person name="Hedrich S."/>
            <person name="Mangenot S."/>
            <person name="Ji B."/>
            <person name="Johnson D.B."/>
            <person name="Barbe V."/>
            <person name="Bonnefoy V."/>
        </authorList>
    </citation>
    <scope>NUCLEOTIDE SEQUENCE [LARGE SCALE GENOMIC DNA]</scope>
    <source>
        <strain evidence="4">CF27</strain>
    </source>
</reference>
<keyword evidence="1 3" id="KW-0963">Cytoplasm</keyword>
<dbReference type="SUPFAM" id="SSF53927">
    <property type="entry name" value="Cytidine deaminase-like"/>
    <property type="match status" value="1"/>
</dbReference>
<dbReference type="Gene3D" id="3.40.140.10">
    <property type="entry name" value="Cytidine Deaminase, domain 2"/>
    <property type="match status" value="1"/>
</dbReference>
<dbReference type="InterPro" id="IPR003786">
    <property type="entry name" value="FdhD"/>
</dbReference>
<feature type="active site" description="Cysteine persulfide intermediate" evidence="3">
    <location>
        <position position="115"/>
    </location>
</feature>
<comment type="similarity">
    <text evidence="3">Belongs to the FdhD family.</text>
</comment>
<dbReference type="GO" id="GO:0005737">
    <property type="term" value="C:cytoplasm"/>
    <property type="evidence" value="ECO:0007669"/>
    <property type="project" value="UniProtKB-SubCell"/>
</dbReference>
<dbReference type="HAMAP" id="MF_00187">
    <property type="entry name" value="FdhD"/>
    <property type="match status" value="1"/>
</dbReference>
<evidence type="ECO:0000313" key="7">
    <source>
        <dbReference type="Proteomes" id="UP000093129"/>
    </source>
</evidence>
<protein>
    <recommendedName>
        <fullName evidence="3">Sulfur carrier protein FdhD</fullName>
    </recommendedName>
</protein>
<dbReference type="AlphaFoldDB" id="A0A060UZI5"/>
<dbReference type="Gene3D" id="3.10.20.10">
    <property type="match status" value="1"/>
</dbReference>
<comment type="subcellular location">
    <subcellularLocation>
        <location evidence="3">Cytoplasm</location>
    </subcellularLocation>
</comment>
<organism evidence="4">
    <name type="scientific">Acidithiobacillus ferrivorans</name>
    <dbReference type="NCBI Taxonomy" id="160808"/>
    <lineage>
        <taxon>Bacteria</taxon>
        <taxon>Pseudomonadati</taxon>
        <taxon>Pseudomonadota</taxon>
        <taxon>Acidithiobacillia</taxon>
        <taxon>Acidithiobacillales</taxon>
        <taxon>Acidithiobacillaceae</taxon>
        <taxon>Acidithiobacillus</taxon>
    </lineage>
</organism>
<evidence type="ECO:0000256" key="3">
    <source>
        <dbReference type="HAMAP-Rule" id="MF_00187"/>
    </source>
</evidence>
<keyword evidence="8" id="KW-1185">Reference proteome</keyword>
<keyword evidence="2 3" id="KW-0501">Molybdenum cofactor biosynthesis</keyword>
<dbReference type="PIRSF" id="PIRSF015626">
    <property type="entry name" value="FdhD"/>
    <property type="match status" value="1"/>
</dbReference>
<dbReference type="Pfam" id="PF02634">
    <property type="entry name" value="FdhD-NarQ"/>
    <property type="match status" value="1"/>
</dbReference>
<evidence type="ECO:0000256" key="2">
    <source>
        <dbReference type="ARBA" id="ARBA00023150"/>
    </source>
</evidence>
<accession>A0A060UZI5</accession>
<proteinExistence type="inferred from homology"/>
<dbReference type="EMBL" id="LT841305">
    <property type="protein sequence ID" value="SMH65420.1"/>
    <property type="molecule type" value="Genomic_DNA"/>
</dbReference>
<comment type="caution">
    <text evidence="3">Lacks conserved residue(s) required for the propagation of feature annotation.</text>
</comment>
<name>A0A060UZI5_9PROT</name>
<evidence type="ECO:0000313" key="6">
    <source>
        <dbReference type="EMBL" id="SMH65420.1"/>
    </source>
</evidence>
<reference evidence="6 8" key="4">
    <citation type="submission" date="2017-03" db="EMBL/GenBank/DDBJ databases">
        <authorList>
            <person name="Regsiter A."/>
            <person name="William W."/>
        </authorList>
    </citation>
    <scope>NUCLEOTIDE SEQUENCE [LARGE SCALE GENOMIC DNA]</scope>
    <source>
        <strain evidence="6">PRJEB5721</strain>
    </source>
</reference>
<dbReference type="EMBL" id="CCCS020000057">
    <property type="protein sequence ID" value="CDQ11864.1"/>
    <property type="molecule type" value="Genomic_DNA"/>
</dbReference>
<dbReference type="NCBIfam" id="TIGR00129">
    <property type="entry name" value="fdhD_narQ"/>
    <property type="match status" value="1"/>
</dbReference>
<dbReference type="Proteomes" id="UP000193925">
    <property type="component" value="Chromosome AFERRI"/>
</dbReference>
<dbReference type="GO" id="GO:0016783">
    <property type="term" value="F:sulfurtransferase activity"/>
    <property type="evidence" value="ECO:0007669"/>
    <property type="project" value="InterPro"/>
</dbReference>
<dbReference type="Proteomes" id="UP000093129">
    <property type="component" value="Unassembled WGS sequence"/>
</dbReference>
<dbReference type="GO" id="GO:0097163">
    <property type="term" value="F:sulfur carrier activity"/>
    <property type="evidence" value="ECO:0007669"/>
    <property type="project" value="UniProtKB-UniRule"/>
</dbReference>
<dbReference type="PANTHER" id="PTHR30592">
    <property type="entry name" value="FORMATE DEHYDROGENASE"/>
    <property type="match status" value="1"/>
</dbReference>
<dbReference type="EMBL" id="MASQ01000119">
    <property type="protein sequence ID" value="OCB01887.1"/>
    <property type="molecule type" value="Genomic_DNA"/>
</dbReference>
<comment type="function">
    <text evidence="3">Required for formate dehydrogenase (FDH) activity. Acts as a sulfur carrier protein that transfers sulfur from IscS to the molybdenum cofactor prior to its insertion into FDH.</text>
</comment>
<evidence type="ECO:0000313" key="4">
    <source>
        <dbReference type="EMBL" id="CDQ11864.1"/>
    </source>
</evidence>
<dbReference type="PANTHER" id="PTHR30592:SF1">
    <property type="entry name" value="SULFUR CARRIER PROTEIN FDHD"/>
    <property type="match status" value="1"/>
</dbReference>
<dbReference type="RefSeq" id="WP_035195124.1">
    <property type="nucleotide sequence ID" value="NZ_CCCS020000057.1"/>
</dbReference>
<evidence type="ECO:0000256" key="1">
    <source>
        <dbReference type="ARBA" id="ARBA00022490"/>
    </source>
</evidence>
<dbReference type="GO" id="GO:0006777">
    <property type="term" value="P:Mo-molybdopterin cofactor biosynthetic process"/>
    <property type="evidence" value="ECO:0007669"/>
    <property type="project" value="UniProtKB-UniRule"/>
</dbReference>
<sequence>MRTDAGLGGISWFPATVLESQCVPLVHEEAILQETAISLVINGDPYAVMMATPDHLEDFFCGFLWSEGVLRSLEEIIAWESVHVAEGWALYIQLSSAAAERVEHKRRCVIGGSACGLCGTPCFTGLVPFPSLKRDLVTTDTEAIHALLATMQQQQDLNQTTGTAHAAVLATSLGILVREDIGRHNAVDKSIGAALQQGIAYGQTTLLGVSSRLSFEIALKALGFGIPVVAAISGVSSLAIQLAESHGLTLIGYARDRRMTVYAHGERIRGCSGSISMNC</sequence>
<evidence type="ECO:0000313" key="5">
    <source>
        <dbReference type="EMBL" id="OCB01887.1"/>
    </source>
</evidence>
<reference evidence="5 7" key="3">
    <citation type="submission" date="2016-07" db="EMBL/GenBank/DDBJ databases">
        <title>Draft genome of a psychrotolerant acidophile Acidithiobacillus ferrivorans strain YL15.</title>
        <authorList>
            <person name="Peng T."/>
            <person name="Ma L."/>
            <person name="Nan M."/>
            <person name="An N."/>
            <person name="Wang M."/>
            <person name="Qiu G."/>
            <person name="Zeng W."/>
        </authorList>
    </citation>
    <scope>NUCLEOTIDE SEQUENCE [LARGE SCALE GENOMIC DNA]</scope>
    <source>
        <strain evidence="5 7">YL15</strain>
    </source>
</reference>